<dbReference type="OrthoDB" id="5513529at2"/>
<evidence type="ECO:0000259" key="5">
    <source>
        <dbReference type="Pfam" id="PF04151"/>
    </source>
</evidence>
<dbReference type="GO" id="GO:0006508">
    <property type="term" value="P:proteolysis"/>
    <property type="evidence" value="ECO:0007669"/>
    <property type="project" value="TreeGrafter"/>
</dbReference>
<dbReference type="AlphaFoldDB" id="A0A4U1IZY2"/>
<dbReference type="GO" id="GO:0005615">
    <property type="term" value="C:extracellular space"/>
    <property type="evidence" value="ECO:0007669"/>
    <property type="project" value="TreeGrafter"/>
</dbReference>
<dbReference type="NCBIfam" id="TIGR02232">
    <property type="entry name" value="myxo_disulf_rpt"/>
    <property type="match status" value="3"/>
</dbReference>
<evidence type="ECO:0000256" key="2">
    <source>
        <dbReference type="ARBA" id="ARBA00022737"/>
    </source>
</evidence>
<dbReference type="PANTHER" id="PTHR46130">
    <property type="entry name" value="LAMGL DOMAIN-CONTAINING PROTEIN"/>
    <property type="match status" value="1"/>
</dbReference>
<keyword evidence="7" id="KW-1185">Reference proteome</keyword>
<sequence>MPPVGTADYPAETEQNNLPATADPLAEGTKGFTAAIYPTGDVDVFSVDVTVAGSVLKVSTGDGMGGCPAGAATLVRVFGPSGFLGSDTDSGPASCSQIMPATNPAMGNLAVGKYSVQVESATFSPLPFYVVDIAVTAPGCGDGLVQGNEQCDDGNNTSGDGCAADCKLEGNYPTEMEPNQPINMANSISGTDGVVAAIQPIGDQDFFTFQVAVSGTRARIEVTDGQGNCPSGFDSKMYLYNAAGTEIAVDDDDGLSTCSLLDPTLDAVVANLAAGKYTVMVEEYSNDEAQASYVLQLQLTEPGCGDTFVQVGEQCDDGNTTAGDGCSPTCQLEGNYLTETEPNQPNNQANSVVGYDGVVGSILPAGDQDYFSFQVTEPGSSVTIEVTDGYGGCPSGFDSKIYLYSPSNQLLVSDDEDGVESCSLINPLLDPSAATNLPVGTYVVMVEEYLNDDAQSSYVLKVKVAAPGCGDSILTSPGEQCDDGNTVAGDGCSPTCMAETPWEIEPNASTATASPVWPMTTSWYGKIDPIADVDYFVFDLPEGQSPVITSHAIGNAATCDFDTVIHLLDANGVQIVEDDDDGPGNCSMLSKANDTTLASLPAGTYYVWIQEYNNDSKITGYELSLTFE</sequence>
<feature type="domain" description="Peptidase C-terminal archaeal/bacterial" evidence="5">
    <location>
        <begin position="203"/>
        <end position="282"/>
    </location>
</feature>
<name>A0A4U1IZY2_9BACT</name>
<comment type="caution">
    <text evidence="6">The sequence shown here is derived from an EMBL/GenBank/DDBJ whole genome shotgun (WGS) entry which is preliminary data.</text>
</comment>
<feature type="region of interest" description="Disordered" evidence="4">
    <location>
        <begin position="1"/>
        <end position="20"/>
    </location>
</feature>
<protein>
    <submittedName>
        <fullName evidence="6">DUF4215 domain-containing protein</fullName>
    </submittedName>
</protein>
<dbReference type="Proteomes" id="UP000309215">
    <property type="component" value="Unassembled WGS sequence"/>
</dbReference>
<dbReference type="Pfam" id="PF13948">
    <property type="entry name" value="DUF4215"/>
    <property type="match status" value="3"/>
</dbReference>
<dbReference type="NCBIfam" id="NF038127">
    <property type="entry name" value="FDP_fam"/>
    <property type="match status" value="3"/>
</dbReference>
<dbReference type="InterPro" id="IPR011936">
    <property type="entry name" value="Myxo_disulph_rpt"/>
</dbReference>
<reference evidence="6 7" key="1">
    <citation type="submission" date="2019-04" db="EMBL/GenBank/DDBJ databases">
        <authorList>
            <person name="Li Y."/>
            <person name="Wang J."/>
        </authorList>
    </citation>
    <scope>NUCLEOTIDE SEQUENCE [LARGE SCALE GENOMIC DNA]</scope>
    <source>
        <strain evidence="6 7">DSM 14668</strain>
    </source>
</reference>
<evidence type="ECO:0000313" key="7">
    <source>
        <dbReference type="Proteomes" id="UP000309215"/>
    </source>
</evidence>
<dbReference type="PANTHER" id="PTHR46130:SF3">
    <property type="entry name" value="CHROMOSOME UNDETERMINED SCAFFOLD_33, WHOLE GENOME SHOTGUN SEQUENCE"/>
    <property type="match status" value="1"/>
</dbReference>
<accession>A0A4U1IZY2</accession>
<evidence type="ECO:0000256" key="3">
    <source>
        <dbReference type="ARBA" id="ARBA00023157"/>
    </source>
</evidence>
<keyword evidence="1" id="KW-0732">Signal</keyword>
<dbReference type="Pfam" id="PF04151">
    <property type="entry name" value="PPC"/>
    <property type="match status" value="1"/>
</dbReference>
<gene>
    <name evidence="6" type="ORF">E8A74_36885</name>
</gene>
<keyword evidence="3" id="KW-1015">Disulfide bond</keyword>
<keyword evidence="2" id="KW-0677">Repeat</keyword>
<dbReference type="EMBL" id="SSMQ01000054">
    <property type="protein sequence ID" value="TKC99659.1"/>
    <property type="molecule type" value="Genomic_DNA"/>
</dbReference>
<organism evidence="6 7">
    <name type="scientific">Polyangium fumosum</name>
    <dbReference type="NCBI Taxonomy" id="889272"/>
    <lineage>
        <taxon>Bacteria</taxon>
        <taxon>Pseudomonadati</taxon>
        <taxon>Myxococcota</taxon>
        <taxon>Polyangia</taxon>
        <taxon>Polyangiales</taxon>
        <taxon>Polyangiaceae</taxon>
        <taxon>Polyangium</taxon>
    </lineage>
</organism>
<evidence type="ECO:0000256" key="4">
    <source>
        <dbReference type="SAM" id="MobiDB-lite"/>
    </source>
</evidence>
<dbReference type="SUPFAM" id="SSF89260">
    <property type="entry name" value="Collagen-binding domain"/>
    <property type="match status" value="2"/>
</dbReference>
<dbReference type="Gene3D" id="2.60.120.380">
    <property type="match status" value="4"/>
</dbReference>
<evidence type="ECO:0000256" key="1">
    <source>
        <dbReference type="ARBA" id="ARBA00022729"/>
    </source>
</evidence>
<proteinExistence type="predicted"/>
<dbReference type="InterPro" id="IPR043543">
    <property type="entry name" value="PAPPA/PAPPA2"/>
</dbReference>
<dbReference type="GO" id="GO:0004222">
    <property type="term" value="F:metalloendopeptidase activity"/>
    <property type="evidence" value="ECO:0007669"/>
    <property type="project" value="TreeGrafter"/>
</dbReference>
<evidence type="ECO:0000313" key="6">
    <source>
        <dbReference type="EMBL" id="TKC99659.1"/>
    </source>
</evidence>
<dbReference type="InterPro" id="IPR007280">
    <property type="entry name" value="Peptidase_C_arc/bac"/>
</dbReference>
<dbReference type="GO" id="GO:0007166">
    <property type="term" value="P:cell surface receptor signaling pathway"/>
    <property type="evidence" value="ECO:0007669"/>
    <property type="project" value="TreeGrafter"/>
</dbReference>